<dbReference type="Proteomes" id="UP001314263">
    <property type="component" value="Unassembled WGS sequence"/>
</dbReference>
<comment type="caution">
    <text evidence="2">The sequence shown here is derived from an EMBL/GenBank/DDBJ whole genome shotgun (WGS) entry which is preliminary data.</text>
</comment>
<keyword evidence="1" id="KW-1133">Transmembrane helix</keyword>
<protein>
    <submittedName>
        <fullName evidence="2">Uncharacterized protein</fullName>
    </submittedName>
</protein>
<evidence type="ECO:0000313" key="2">
    <source>
        <dbReference type="EMBL" id="CAK0748845.1"/>
    </source>
</evidence>
<organism evidence="2 3">
    <name type="scientific">Coccomyxa viridis</name>
    <dbReference type="NCBI Taxonomy" id="1274662"/>
    <lineage>
        <taxon>Eukaryota</taxon>
        <taxon>Viridiplantae</taxon>
        <taxon>Chlorophyta</taxon>
        <taxon>core chlorophytes</taxon>
        <taxon>Trebouxiophyceae</taxon>
        <taxon>Trebouxiophyceae incertae sedis</taxon>
        <taxon>Coccomyxaceae</taxon>
        <taxon>Coccomyxa</taxon>
    </lineage>
</organism>
<dbReference type="EMBL" id="CAUYUE010000003">
    <property type="protein sequence ID" value="CAK0748845.1"/>
    <property type="molecule type" value="Genomic_DNA"/>
</dbReference>
<keyword evidence="1" id="KW-0472">Membrane</keyword>
<feature type="transmembrane region" description="Helical" evidence="1">
    <location>
        <begin position="33"/>
        <end position="54"/>
    </location>
</feature>
<keyword evidence="1" id="KW-0812">Transmembrane</keyword>
<name>A0AAV1HYQ8_9CHLO</name>
<keyword evidence="3" id="KW-1185">Reference proteome</keyword>
<accession>A0AAV1HYQ8</accession>
<proteinExistence type="predicted"/>
<reference evidence="2 3" key="1">
    <citation type="submission" date="2023-10" db="EMBL/GenBank/DDBJ databases">
        <authorList>
            <person name="Maclean D."/>
            <person name="Macfadyen A."/>
        </authorList>
    </citation>
    <scope>NUCLEOTIDE SEQUENCE [LARGE SCALE GENOMIC DNA]</scope>
</reference>
<evidence type="ECO:0000313" key="3">
    <source>
        <dbReference type="Proteomes" id="UP001314263"/>
    </source>
</evidence>
<gene>
    <name evidence="2" type="ORF">CVIRNUC_001864</name>
</gene>
<sequence length="65" mass="7032">MSGRDRIAEMQKIFQSSSQYTHLQGKNPVVNRFASVIVPGVLGAAAIVMLVNGAHKLYTGQGKME</sequence>
<dbReference type="AlphaFoldDB" id="A0AAV1HYQ8"/>
<evidence type="ECO:0000256" key="1">
    <source>
        <dbReference type="SAM" id="Phobius"/>
    </source>
</evidence>